<name>A0A7C9AEG1_OPUST</name>
<dbReference type="AlphaFoldDB" id="A0A7C9AEG1"/>
<evidence type="ECO:0000313" key="1">
    <source>
        <dbReference type="EMBL" id="MBA4666438.1"/>
    </source>
</evidence>
<organism evidence="1">
    <name type="scientific">Opuntia streptacantha</name>
    <name type="common">Prickly pear cactus</name>
    <name type="synonym">Opuntia cardona</name>
    <dbReference type="NCBI Taxonomy" id="393608"/>
    <lineage>
        <taxon>Eukaryota</taxon>
        <taxon>Viridiplantae</taxon>
        <taxon>Streptophyta</taxon>
        <taxon>Embryophyta</taxon>
        <taxon>Tracheophyta</taxon>
        <taxon>Spermatophyta</taxon>
        <taxon>Magnoliopsida</taxon>
        <taxon>eudicotyledons</taxon>
        <taxon>Gunneridae</taxon>
        <taxon>Pentapetalae</taxon>
        <taxon>Caryophyllales</taxon>
        <taxon>Cactineae</taxon>
        <taxon>Cactaceae</taxon>
        <taxon>Opuntioideae</taxon>
        <taxon>Opuntia</taxon>
    </lineage>
</organism>
<dbReference type="EMBL" id="GISG01231650">
    <property type="protein sequence ID" value="MBA4666438.1"/>
    <property type="molecule type" value="Transcribed_RNA"/>
</dbReference>
<reference evidence="1" key="1">
    <citation type="journal article" date="2013" name="J. Plant Res.">
        <title>Effect of fungi and light on seed germination of three Opuntia species from semiarid lands of central Mexico.</title>
        <authorList>
            <person name="Delgado-Sanchez P."/>
            <person name="Jimenez-Bremont J.F."/>
            <person name="Guerrero-Gonzalez Mde L."/>
            <person name="Flores J."/>
        </authorList>
    </citation>
    <scope>NUCLEOTIDE SEQUENCE</scope>
    <source>
        <tissue evidence="1">Cladode</tissue>
    </source>
</reference>
<proteinExistence type="predicted"/>
<accession>A0A7C9AEG1</accession>
<protein>
    <submittedName>
        <fullName evidence="1">Uncharacterized protein</fullName>
    </submittedName>
</protein>
<sequence>MKLINRRMGSRETHFLKLLQLLNLLHRKRIKHVLKMLQLLKLLQRQSLFFHKKMSLHWNLPLLKRRHLHQILRIWILLTCLYLRMLYKLKITMSLQLLRHIRHQRRTIFCLKIRRTNACHLMTQHHHH</sequence>
<reference evidence="1" key="2">
    <citation type="submission" date="2020-07" db="EMBL/GenBank/DDBJ databases">
        <authorList>
            <person name="Vera ALvarez R."/>
            <person name="Arias-Moreno D.M."/>
            <person name="Jimenez-Jacinto V."/>
            <person name="Jimenez-Bremont J.F."/>
            <person name="Swaminathan K."/>
            <person name="Moose S.P."/>
            <person name="Guerrero-Gonzalez M.L."/>
            <person name="Marino-Ramirez L."/>
            <person name="Landsman D."/>
            <person name="Rodriguez-Kessler M."/>
            <person name="Delgado-Sanchez P."/>
        </authorList>
    </citation>
    <scope>NUCLEOTIDE SEQUENCE</scope>
    <source>
        <tissue evidence="1">Cladode</tissue>
    </source>
</reference>